<name>A0AC34FHY4_9BILA</name>
<evidence type="ECO:0000313" key="2">
    <source>
        <dbReference type="WBParaSite" id="ES5_v2.g16872.t1"/>
    </source>
</evidence>
<dbReference type="WBParaSite" id="ES5_v2.g16872.t1">
    <property type="protein sequence ID" value="ES5_v2.g16872.t1"/>
    <property type="gene ID" value="ES5_v2.g16872"/>
</dbReference>
<dbReference type="Proteomes" id="UP000887579">
    <property type="component" value="Unplaced"/>
</dbReference>
<accession>A0AC34FHY4</accession>
<organism evidence="1 2">
    <name type="scientific">Panagrolaimus sp. ES5</name>
    <dbReference type="NCBI Taxonomy" id="591445"/>
    <lineage>
        <taxon>Eukaryota</taxon>
        <taxon>Metazoa</taxon>
        <taxon>Ecdysozoa</taxon>
        <taxon>Nematoda</taxon>
        <taxon>Chromadorea</taxon>
        <taxon>Rhabditida</taxon>
        <taxon>Tylenchina</taxon>
        <taxon>Panagrolaimomorpha</taxon>
        <taxon>Panagrolaimoidea</taxon>
        <taxon>Panagrolaimidae</taxon>
        <taxon>Panagrolaimus</taxon>
    </lineage>
</organism>
<proteinExistence type="predicted"/>
<protein>
    <submittedName>
        <fullName evidence="2">Uncharacterized protein</fullName>
    </submittedName>
</protein>
<evidence type="ECO:0000313" key="1">
    <source>
        <dbReference type="Proteomes" id="UP000887579"/>
    </source>
</evidence>
<sequence>MFRLIFVLSFIGIIVGQSIGSAMPGVHCAKNQVVNKVTLYEDGSIEAECGPMPCGVSGATCTENNTACKGDVFSGMKWAPNGQALLLRCCSLEVGSKVYVGTDTVQLGSYYIGGPVAEKDKSGHGGSEYDFVSNLRAEQNGVRIWVHRILCASNDVEQEHVRRAPARTDVAPLTSPNDHAAFMSRREQVLRAISQNQDSPVEHVAAQEESAVNPLQYRPRMRDEPVNAERRLLSYKSCKSDRISFHFVIKKRLKKRCCFFVLCEIMSDYIPAGNGYSNNNYAYQAPQQYQPQQQQHLKKSVYYLPQQQPSQQQLSQCPQGLSQCPQGSSAQLPLGAVPVINMGGGEVQPGINVVSFQQDVNASIPPQYQQQIQQQALQQQQQQALQQQQAWQQQQAVQQQMQQQLQQRQQQQQQQPPQESVYMGMPNNLFLASSRPVAYHFQPQQAPRQQQAASQSGTNLRRMASEDNIRTALEEGNVNAAAGGAGAPPLQQQYSSYQQQQQLKKSVYCPPQQQASQQQLSQCQRGNVQLAPGSVPFINMIETPPGVKLVSFQQDVSATFPPQFQQALQQQAVQQQMQQQNPQQQQESVYVGMPNNLYLASNRPITYHFQPQQAGPQEVGPQEVGRQEGGRQEVGRQEGGRHEGGRHEGGSRQSQTNLHRMASEDNIRTALLNEEGNVVGSLGGGQQEFSQGHQPRQPQQQQSSASIKPVSSDYHYGALRGLNSAY</sequence>
<reference evidence="2" key="1">
    <citation type="submission" date="2022-11" db="UniProtKB">
        <authorList>
            <consortium name="WormBaseParasite"/>
        </authorList>
    </citation>
    <scope>IDENTIFICATION</scope>
</reference>